<reference evidence="3" key="1">
    <citation type="submission" date="2005-09" db="EMBL/GenBank/DDBJ databases">
        <authorList>
            <person name="Mural R.J."/>
            <person name="Li P.W."/>
            <person name="Adams M.D."/>
            <person name="Amanatides P.G."/>
            <person name="Baden-Tillson H."/>
            <person name="Barnstead M."/>
            <person name="Chin S.H."/>
            <person name="Dew I."/>
            <person name="Evans C.A."/>
            <person name="Ferriera S."/>
            <person name="Flanigan M."/>
            <person name="Fosler C."/>
            <person name="Glodek A."/>
            <person name="Gu Z."/>
            <person name="Holt R.A."/>
            <person name="Jennings D."/>
            <person name="Kraft C.L."/>
            <person name="Lu F."/>
            <person name="Nguyen T."/>
            <person name="Nusskern D.R."/>
            <person name="Pfannkoch C.M."/>
            <person name="Sitter C."/>
            <person name="Sutton G.G."/>
            <person name="Venter J.C."/>
            <person name="Wang Z."/>
            <person name="Woodage T."/>
            <person name="Zheng X.H."/>
            <person name="Zhong F."/>
        </authorList>
    </citation>
    <scope>NUCLEOTIDE SEQUENCE [LARGE SCALE GENOMIC DNA]</scope>
    <source>
        <strain>BN</strain>
        <strain evidence="3">Sprague-Dawley</strain>
    </source>
</reference>
<name>A6KU64_RAT</name>
<evidence type="ECO:0000313" key="2">
    <source>
        <dbReference type="EMBL" id="EDL84660.1"/>
    </source>
</evidence>
<sequence>MGKTSSQRKKGRKDFPHQLPVSVGILVCFSMVIIKHHDQNQHKKERVYFIWLMTTSVGMVPSTVYHVLPH</sequence>
<dbReference type="AlphaFoldDB" id="A6KU64"/>
<protein>
    <submittedName>
        <fullName evidence="2">RCG44253</fullName>
    </submittedName>
</protein>
<organism evidence="2 3">
    <name type="scientific">Rattus norvegicus</name>
    <name type="common">Rat</name>
    <dbReference type="NCBI Taxonomy" id="10116"/>
    <lineage>
        <taxon>Eukaryota</taxon>
        <taxon>Metazoa</taxon>
        <taxon>Chordata</taxon>
        <taxon>Craniata</taxon>
        <taxon>Vertebrata</taxon>
        <taxon>Euteleostomi</taxon>
        <taxon>Mammalia</taxon>
        <taxon>Eutheria</taxon>
        <taxon>Euarchontoglires</taxon>
        <taxon>Glires</taxon>
        <taxon>Rodentia</taxon>
        <taxon>Myomorpha</taxon>
        <taxon>Muroidea</taxon>
        <taxon>Muridae</taxon>
        <taxon>Murinae</taxon>
        <taxon>Rattus</taxon>
    </lineage>
</organism>
<gene>
    <name evidence="2" type="ORF">rCG_44253</name>
</gene>
<evidence type="ECO:0000313" key="3">
    <source>
        <dbReference type="Proteomes" id="UP000234681"/>
    </source>
</evidence>
<dbReference type="EMBL" id="CH474133">
    <property type="protein sequence ID" value="EDL84660.1"/>
    <property type="molecule type" value="Genomic_DNA"/>
</dbReference>
<keyword evidence="1" id="KW-1133">Transmembrane helix</keyword>
<accession>A6KU64</accession>
<keyword evidence="1" id="KW-0472">Membrane</keyword>
<keyword evidence="1" id="KW-0812">Transmembrane</keyword>
<proteinExistence type="predicted"/>
<feature type="transmembrane region" description="Helical" evidence="1">
    <location>
        <begin position="46"/>
        <end position="68"/>
    </location>
</feature>
<evidence type="ECO:0000256" key="1">
    <source>
        <dbReference type="SAM" id="Phobius"/>
    </source>
</evidence>
<dbReference type="Proteomes" id="UP000234681">
    <property type="component" value="Chromosome 3"/>
</dbReference>
<feature type="transmembrane region" description="Helical" evidence="1">
    <location>
        <begin position="15"/>
        <end position="34"/>
    </location>
</feature>